<reference evidence="9" key="1">
    <citation type="submission" date="2021-07" db="EMBL/GenBank/DDBJ databases">
        <authorList>
            <person name="Branca A.L. A."/>
        </authorList>
    </citation>
    <scope>NUCLEOTIDE SEQUENCE</scope>
</reference>
<comment type="subcellular location">
    <subcellularLocation>
        <location evidence="1">Membrane</location>
        <topology evidence="1">Multi-pass membrane protein</topology>
    </subcellularLocation>
</comment>
<dbReference type="AlphaFoldDB" id="A0A9W4JGI9"/>
<dbReference type="InterPro" id="IPR005828">
    <property type="entry name" value="MFS_sugar_transport-like"/>
</dbReference>
<evidence type="ECO:0000256" key="2">
    <source>
        <dbReference type="ARBA" id="ARBA00010992"/>
    </source>
</evidence>
<dbReference type="GO" id="GO:0005351">
    <property type="term" value="F:carbohydrate:proton symporter activity"/>
    <property type="evidence" value="ECO:0007669"/>
    <property type="project" value="TreeGrafter"/>
</dbReference>
<name>A0A9W4JGI9_9EURO</name>
<evidence type="ECO:0000256" key="6">
    <source>
        <dbReference type="SAM" id="MobiDB-lite"/>
    </source>
</evidence>
<dbReference type="GO" id="GO:0016020">
    <property type="term" value="C:membrane"/>
    <property type="evidence" value="ECO:0007669"/>
    <property type="project" value="UniProtKB-SubCell"/>
</dbReference>
<dbReference type="SUPFAM" id="SSF103473">
    <property type="entry name" value="MFS general substrate transporter"/>
    <property type="match status" value="1"/>
</dbReference>
<feature type="transmembrane region" description="Helical" evidence="7">
    <location>
        <begin position="373"/>
        <end position="393"/>
    </location>
</feature>
<proteinExistence type="inferred from homology"/>
<feature type="transmembrane region" description="Helical" evidence="7">
    <location>
        <begin position="162"/>
        <end position="181"/>
    </location>
</feature>
<comment type="caution">
    <text evidence="9">The sequence shown here is derived from an EMBL/GenBank/DDBJ whole genome shotgun (WGS) entry which is preliminary data.</text>
</comment>
<evidence type="ECO:0000256" key="1">
    <source>
        <dbReference type="ARBA" id="ARBA00004141"/>
    </source>
</evidence>
<feature type="transmembrane region" description="Helical" evidence="7">
    <location>
        <begin position="536"/>
        <end position="554"/>
    </location>
</feature>
<accession>A0A9W4JGI9</accession>
<evidence type="ECO:0000313" key="10">
    <source>
        <dbReference type="Proteomes" id="UP001152649"/>
    </source>
</evidence>
<keyword evidence="4 7" id="KW-1133">Transmembrane helix</keyword>
<protein>
    <recommendedName>
        <fullName evidence="8">Major facilitator superfamily (MFS) profile domain-containing protein</fullName>
    </recommendedName>
</protein>
<feature type="transmembrane region" description="Helical" evidence="7">
    <location>
        <begin position="405"/>
        <end position="426"/>
    </location>
</feature>
<evidence type="ECO:0000256" key="3">
    <source>
        <dbReference type="ARBA" id="ARBA00022692"/>
    </source>
</evidence>
<feature type="transmembrane region" description="Helical" evidence="7">
    <location>
        <begin position="188"/>
        <end position="205"/>
    </location>
</feature>
<keyword evidence="5 7" id="KW-0472">Membrane</keyword>
<dbReference type="PANTHER" id="PTHR48022">
    <property type="entry name" value="PLASTIDIC GLUCOSE TRANSPORTER 4"/>
    <property type="match status" value="1"/>
</dbReference>
<evidence type="ECO:0000313" key="9">
    <source>
        <dbReference type="EMBL" id="CAG8397870.1"/>
    </source>
</evidence>
<feature type="transmembrane region" description="Helical" evidence="7">
    <location>
        <begin position="462"/>
        <end position="485"/>
    </location>
</feature>
<dbReference type="Proteomes" id="UP001152649">
    <property type="component" value="Unassembled WGS sequence"/>
</dbReference>
<dbReference type="Pfam" id="PF00083">
    <property type="entry name" value="Sugar_tr"/>
    <property type="match status" value="1"/>
</dbReference>
<dbReference type="PANTHER" id="PTHR48022:SF2">
    <property type="entry name" value="PLASTIDIC GLUCOSE TRANSPORTER 4"/>
    <property type="match status" value="1"/>
</dbReference>
<comment type="similarity">
    <text evidence="2">Belongs to the major facilitator superfamily. Sugar transporter (TC 2.A.1.1) family.</text>
</comment>
<dbReference type="Gene3D" id="1.20.1250.20">
    <property type="entry name" value="MFS general substrate transporter like domains"/>
    <property type="match status" value="1"/>
</dbReference>
<dbReference type="InterPro" id="IPR050360">
    <property type="entry name" value="MFS_Sugar_Transporters"/>
</dbReference>
<dbReference type="EMBL" id="CAJVPG010000344">
    <property type="protein sequence ID" value="CAG8397870.1"/>
    <property type="molecule type" value="Genomic_DNA"/>
</dbReference>
<dbReference type="InterPro" id="IPR036259">
    <property type="entry name" value="MFS_trans_sf"/>
</dbReference>
<dbReference type="PROSITE" id="PS50850">
    <property type="entry name" value="MFS"/>
    <property type="match status" value="1"/>
</dbReference>
<keyword evidence="3 7" id="KW-0812">Transmembrane</keyword>
<feature type="transmembrane region" description="Helical" evidence="7">
    <location>
        <begin position="438"/>
        <end position="456"/>
    </location>
</feature>
<evidence type="ECO:0000256" key="4">
    <source>
        <dbReference type="ARBA" id="ARBA00022989"/>
    </source>
</evidence>
<evidence type="ECO:0000256" key="7">
    <source>
        <dbReference type="SAM" id="Phobius"/>
    </source>
</evidence>
<sequence length="601" mass="65127">MAFFMITYTYVLRSPRMQDQRYRLPSENLFQAAYIPLISVDLLTDHVLPEENQHFLTSLQSNTMGSDPKSEIKPEASLRELRPGFRKQPSKQDAPSTTGSMLRLSLWVSFAAWIANFDNGYSGTVLIMPSYKRTFGSCEQVIDPETYANIEHCTLTPLQESLISLNYLFIALGGGLAGLTGQYCGRRGSIQVGCMLAIIGAAGMLGTSGSFLYYMVCRCISAVGIGHLLASGVTYGSECIVPSKRGLSLGLYNVGLAMGNVASSAVCAGSARLEAANNWQWKTPILCQIPLGLILGAGILMLPESPRWFMGHGREEEARQSFGVLYCQDPHSSVVSAQIEDIRSHLASERAGKKTVSIFDIYRKKHIRRTMTSALVMIGLAITGIQFVVPYTALFLKGVGMSDPYLINVIIGLCILAGSFLGPFIVEYGGRRPATLSGYAIMAMCMLILSSVNTIVGSYTGARIAMIVVLCMWAFVFGATIAPSAGLTSVEMHSVSLRTFGQANTTVLYGIFSFGATFWTPYMLSPNHGDMGASVGYFYAGVTVVVTILVFLLVPETAQLTLEQIDEVFNSGIMAWRTSVSKNKTATLPRKGDSGDESTAV</sequence>
<evidence type="ECO:0000256" key="5">
    <source>
        <dbReference type="ARBA" id="ARBA00023136"/>
    </source>
</evidence>
<feature type="region of interest" description="Disordered" evidence="6">
    <location>
        <begin position="78"/>
        <end position="98"/>
    </location>
</feature>
<dbReference type="OrthoDB" id="6133115at2759"/>
<dbReference type="InterPro" id="IPR020846">
    <property type="entry name" value="MFS_dom"/>
</dbReference>
<feature type="domain" description="Major facilitator superfamily (MFS) profile" evidence="8">
    <location>
        <begin position="104"/>
        <end position="558"/>
    </location>
</feature>
<gene>
    <name evidence="9" type="ORF">PSALAMII_LOCUS7478</name>
</gene>
<organism evidence="9 10">
    <name type="scientific">Penicillium salamii</name>
    <dbReference type="NCBI Taxonomy" id="1612424"/>
    <lineage>
        <taxon>Eukaryota</taxon>
        <taxon>Fungi</taxon>
        <taxon>Dikarya</taxon>
        <taxon>Ascomycota</taxon>
        <taxon>Pezizomycotina</taxon>
        <taxon>Eurotiomycetes</taxon>
        <taxon>Eurotiomycetidae</taxon>
        <taxon>Eurotiales</taxon>
        <taxon>Aspergillaceae</taxon>
        <taxon>Penicillium</taxon>
    </lineage>
</organism>
<feature type="transmembrane region" description="Helical" evidence="7">
    <location>
        <begin position="506"/>
        <end position="524"/>
    </location>
</feature>
<keyword evidence="10" id="KW-1185">Reference proteome</keyword>
<evidence type="ECO:0000259" key="8">
    <source>
        <dbReference type="PROSITE" id="PS50850"/>
    </source>
</evidence>